<proteinExistence type="predicted"/>
<keyword evidence="2" id="KW-1185">Reference proteome</keyword>
<evidence type="ECO:0000313" key="2">
    <source>
        <dbReference type="Proteomes" id="UP000053091"/>
    </source>
</evidence>
<dbReference type="AlphaFoldDB" id="A0A0S7BYD8"/>
<name>A0A0S7BYD8_9BACT</name>
<organism evidence="1">
    <name type="scientific">Lentimicrobium saccharophilum</name>
    <dbReference type="NCBI Taxonomy" id="1678841"/>
    <lineage>
        <taxon>Bacteria</taxon>
        <taxon>Pseudomonadati</taxon>
        <taxon>Bacteroidota</taxon>
        <taxon>Bacteroidia</taxon>
        <taxon>Bacteroidales</taxon>
        <taxon>Lentimicrobiaceae</taxon>
        <taxon>Lentimicrobium</taxon>
    </lineage>
</organism>
<evidence type="ECO:0000313" key="1">
    <source>
        <dbReference type="EMBL" id="GAP41974.1"/>
    </source>
</evidence>
<dbReference type="Proteomes" id="UP000053091">
    <property type="component" value="Unassembled WGS sequence"/>
</dbReference>
<accession>A0A0S7BYD8</accession>
<reference evidence="1" key="1">
    <citation type="journal article" date="2015" name="Genome Announc.">
        <title>Draft Genome Sequence of Bacteroidales Strain TBC1, a Novel Isolate from a Methanogenic Wastewater Treatment System.</title>
        <authorList>
            <person name="Tourlousse D.M."/>
            <person name="Matsuura N."/>
            <person name="Sun L."/>
            <person name="Toyonaga M."/>
            <person name="Kuroda K."/>
            <person name="Ohashi A."/>
            <person name="Cruz R."/>
            <person name="Yamaguchi T."/>
            <person name="Sekiguchi Y."/>
        </authorList>
    </citation>
    <scope>NUCLEOTIDE SEQUENCE [LARGE SCALE GENOMIC DNA]</scope>
    <source>
        <strain evidence="1">TBC1</strain>
    </source>
</reference>
<sequence>MITGLMFLAVSCGKDNEGNDNDKSGVLRFKTYNPLAGNLKMHPLKTVATTNPPLTGPTTVTETTSFMLCVGDVWVSQGEVKAGQPDNLVWERLTTVTNKEHMLFEDYAFSDIELPAGSYKSIKLTFRNVFYRYARLVADPAVAYELLETMGSWTSPCDENDTTWAMTNYFGPDGNHILGNGGTFELVSEGEKLGGFTIEEGRVANVTWRLGAGVTEPCTTYLIDENNNLQWDCGVDRMEFECPPDAEYMWDFVIEYQ</sequence>
<protein>
    <submittedName>
        <fullName evidence="1">Uncharacterized protein</fullName>
    </submittedName>
</protein>
<gene>
    <name evidence="1" type="ORF">TBC1_11102</name>
</gene>
<dbReference type="EMBL" id="DF968182">
    <property type="protein sequence ID" value="GAP41974.1"/>
    <property type="molecule type" value="Genomic_DNA"/>
</dbReference>